<keyword evidence="2" id="KW-1185">Reference proteome</keyword>
<comment type="caution">
    <text evidence="1">The sequence shown here is derived from an EMBL/GenBank/DDBJ whole genome shotgun (WGS) entry which is preliminary data.</text>
</comment>
<reference evidence="1 2" key="1">
    <citation type="journal article" date="2019" name="Anaerobe">
        <title>Brachyspira catarrhinii sp. nov., an anaerobic intestinal spirochaete isolated from vervet monkeys may have been misidentified as Brachyspira aalborgi in previous studies.</title>
        <authorList>
            <person name="Phillips N.D."/>
            <person name="La T."/>
            <person name="Hampson D.J."/>
        </authorList>
    </citation>
    <scope>NUCLEOTIDE SEQUENCE [LARGE SCALE GENOMIC DNA]</scope>
    <source>
        <strain evidence="1 2">Z12</strain>
    </source>
</reference>
<gene>
    <name evidence="1" type="ORF">EZH24_12850</name>
</gene>
<dbReference type="Gene3D" id="3.10.450.530">
    <property type="entry name" value="Ribonuclease toxin, BrnT, of type II toxin-antitoxin system"/>
    <property type="match status" value="1"/>
</dbReference>
<dbReference type="EMBL" id="SJDU01000647">
    <property type="protein sequence ID" value="TKZ23987.1"/>
    <property type="molecule type" value="Genomic_DNA"/>
</dbReference>
<evidence type="ECO:0000313" key="2">
    <source>
        <dbReference type="Proteomes" id="UP000310168"/>
    </source>
</evidence>
<dbReference type="InterPro" id="IPR038573">
    <property type="entry name" value="BrnT_sf"/>
</dbReference>
<evidence type="ECO:0000313" key="1">
    <source>
        <dbReference type="EMBL" id="TKZ23987.1"/>
    </source>
</evidence>
<accession>A0ABY2TM16</accession>
<feature type="non-terminal residue" evidence="1">
    <location>
        <position position="1"/>
    </location>
</feature>
<dbReference type="Pfam" id="PF04365">
    <property type="entry name" value="BrnT_toxin"/>
    <property type="match status" value="1"/>
</dbReference>
<organism evidence="1 2">
    <name type="scientific">Brachyspira catarrhinii</name>
    <dbReference type="NCBI Taxonomy" id="2528966"/>
    <lineage>
        <taxon>Bacteria</taxon>
        <taxon>Pseudomonadati</taxon>
        <taxon>Spirochaetota</taxon>
        <taxon>Spirochaetia</taxon>
        <taxon>Brachyspirales</taxon>
        <taxon>Brachyspiraceae</taxon>
        <taxon>Brachyspira</taxon>
    </lineage>
</organism>
<proteinExistence type="predicted"/>
<protein>
    <submittedName>
        <fullName evidence="1">BrnT family toxin</fullName>
    </submittedName>
</protein>
<dbReference type="InterPro" id="IPR007460">
    <property type="entry name" value="BrnT_toxin"/>
</dbReference>
<dbReference type="RefSeq" id="WP_137999426.1">
    <property type="nucleotide sequence ID" value="NZ_SJDU01000647.1"/>
</dbReference>
<name>A0ABY2TM16_9SPIR</name>
<sequence>ISFEEAIFVFTDDNAIIIKDAEHSINEERFITIGRIKGFYIIVVVYTDRTKYNDKKETIRIISSRYATKKEIKQYIDFNSRRGK</sequence>
<dbReference type="Proteomes" id="UP000310168">
    <property type="component" value="Unassembled WGS sequence"/>
</dbReference>